<gene>
    <name evidence="2" type="ORF">IAB26_12550</name>
</gene>
<name>A0A9D0ZZ64_9FIRM</name>
<dbReference type="NCBIfam" id="TIGR03936">
    <property type="entry name" value="sam_1_link_chp"/>
    <property type="match status" value="1"/>
</dbReference>
<dbReference type="InterPro" id="IPR018768">
    <property type="entry name" value="DUF2344"/>
</dbReference>
<feature type="domain" description="DUF2344" evidence="1">
    <location>
        <begin position="8"/>
        <end position="191"/>
    </location>
</feature>
<proteinExistence type="predicted"/>
<dbReference type="Pfam" id="PF10105">
    <property type="entry name" value="DUF2344"/>
    <property type="match status" value="1"/>
</dbReference>
<dbReference type="EMBL" id="DVFT01000186">
    <property type="protein sequence ID" value="HIQ97378.1"/>
    <property type="molecule type" value="Genomic_DNA"/>
</dbReference>
<evidence type="ECO:0000313" key="2">
    <source>
        <dbReference type="EMBL" id="HIQ97378.1"/>
    </source>
</evidence>
<accession>A0A9D0ZZ64</accession>
<dbReference type="AlphaFoldDB" id="A0A9D0ZZ64"/>
<evidence type="ECO:0000313" key="3">
    <source>
        <dbReference type="Proteomes" id="UP000886886"/>
    </source>
</evidence>
<sequence length="237" mass="26874">MEEVSALKVRVKFSKHGAMRFIGHLDVMRYFQKAIRRAGLPIVFTEGFSPHMVMSFASPLGVGLESEGEYMDIEISSPVSTEEALETLNAVMVDGIRVVDFRKIPEEKASNAMALVQAADYLVKFREGLEPSFDWQAKLKEFFTQDSILVLKKTKKSEKEMNIRPLIYDWKLQDDALFLRLSSGSSDNLKPELVMDAFFQYAEAENPPFSLLITRLDLYTRTENGFCTLGELGEHIG</sequence>
<organism evidence="2 3">
    <name type="scientific">Candidatus Limivivens merdigallinarum</name>
    <dbReference type="NCBI Taxonomy" id="2840859"/>
    <lineage>
        <taxon>Bacteria</taxon>
        <taxon>Bacillati</taxon>
        <taxon>Bacillota</taxon>
        <taxon>Clostridia</taxon>
        <taxon>Lachnospirales</taxon>
        <taxon>Lachnospiraceae</taxon>
        <taxon>Lachnospiraceae incertae sedis</taxon>
        <taxon>Candidatus Limivivens</taxon>
    </lineage>
</organism>
<protein>
    <submittedName>
        <fullName evidence="2">DUF2344 domain-containing protein</fullName>
    </submittedName>
</protein>
<dbReference type="Proteomes" id="UP000886886">
    <property type="component" value="Unassembled WGS sequence"/>
</dbReference>
<evidence type="ECO:0000259" key="1">
    <source>
        <dbReference type="Pfam" id="PF10105"/>
    </source>
</evidence>
<reference evidence="2" key="1">
    <citation type="submission" date="2020-10" db="EMBL/GenBank/DDBJ databases">
        <authorList>
            <person name="Gilroy R."/>
        </authorList>
    </citation>
    <scope>NUCLEOTIDE SEQUENCE</scope>
    <source>
        <strain evidence="2">ChiSjej3B21-11622</strain>
    </source>
</reference>
<comment type="caution">
    <text evidence="2">The sequence shown here is derived from an EMBL/GenBank/DDBJ whole genome shotgun (WGS) entry which is preliminary data.</text>
</comment>
<reference evidence="2" key="2">
    <citation type="journal article" date="2021" name="PeerJ">
        <title>Extensive microbial diversity within the chicken gut microbiome revealed by metagenomics and culture.</title>
        <authorList>
            <person name="Gilroy R."/>
            <person name="Ravi A."/>
            <person name="Getino M."/>
            <person name="Pursley I."/>
            <person name="Horton D.L."/>
            <person name="Alikhan N.F."/>
            <person name="Baker D."/>
            <person name="Gharbi K."/>
            <person name="Hall N."/>
            <person name="Watson M."/>
            <person name="Adriaenssens E.M."/>
            <person name="Foster-Nyarko E."/>
            <person name="Jarju S."/>
            <person name="Secka A."/>
            <person name="Antonio M."/>
            <person name="Oren A."/>
            <person name="Chaudhuri R.R."/>
            <person name="La Ragione R."/>
            <person name="Hildebrand F."/>
            <person name="Pallen M.J."/>
        </authorList>
    </citation>
    <scope>NUCLEOTIDE SEQUENCE</scope>
    <source>
        <strain evidence="2">ChiSjej3B21-11622</strain>
    </source>
</reference>